<feature type="transmembrane region" description="Helical" evidence="1">
    <location>
        <begin position="234"/>
        <end position="255"/>
    </location>
</feature>
<dbReference type="RefSeq" id="WP_256505214.1">
    <property type="nucleotide sequence ID" value="NZ_CP101740.1"/>
</dbReference>
<feature type="transmembrane region" description="Helical" evidence="1">
    <location>
        <begin position="75"/>
        <end position="92"/>
    </location>
</feature>
<feature type="transmembrane region" description="Helical" evidence="1">
    <location>
        <begin position="462"/>
        <end position="478"/>
    </location>
</feature>
<feature type="transmembrane region" description="Helical" evidence="1">
    <location>
        <begin position="490"/>
        <end position="515"/>
    </location>
</feature>
<evidence type="ECO:0000313" key="3">
    <source>
        <dbReference type="Proteomes" id="UP001058533"/>
    </source>
</evidence>
<feature type="transmembrane region" description="Helical" evidence="1">
    <location>
        <begin position="756"/>
        <end position="777"/>
    </location>
</feature>
<feature type="transmembrane region" description="Helical" evidence="1">
    <location>
        <begin position="535"/>
        <end position="552"/>
    </location>
</feature>
<feature type="transmembrane region" description="Helical" evidence="1">
    <location>
        <begin position="622"/>
        <end position="643"/>
    </location>
</feature>
<evidence type="ECO:0000256" key="1">
    <source>
        <dbReference type="SAM" id="Phobius"/>
    </source>
</evidence>
<feature type="transmembrane region" description="Helical" evidence="1">
    <location>
        <begin position="437"/>
        <end position="456"/>
    </location>
</feature>
<name>A0ABY5L6T1_9SPHN</name>
<feature type="transmembrane region" description="Helical" evidence="1">
    <location>
        <begin position="406"/>
        <end position="425"/>
    </location>
</feature>
<protein>
    <submittedName>
        <fullName evidence="2">DUF2339 domain-containing protein</fullName>
    </submittedName>
</protein>
<proteinExistence type="predicted"/>
<dbReference type="Pfam" id="PF10101">
    <property type="entry name" value="DUF2339"/>
    <property type="match status" value="1"/>
</dbReference>
<feature type="transmembrane region" description="Helical" evidence="1">
    <location>
        <begin position="136"/>
        <end position="156"/>
    </location>
</feature>
<feature type="transmembrane region" description="Helical" evidence="1">
    <location>
        <begin position="649"/>
        <end position="667"/>
    </location>
</feature>
<dbReference type="InterPro" id="IPR019286">
    <property type="entry name" value="DUF2339_TM"/>
</dbReference>
<feature type="transmembrane region" description="Helical" evidence="1">
    <location>
        <begin position="165"/>
        <end position="183"/>
    </location>
</feature>
<dbReference type="PANTHER" id="PTHR38434:SF1">
    <property type="entry name" value="BLL2549 PROTEIN"/>
    <property type="match status" value="1"/>
</dbReference>
<dbReference type="EMBL" id="CP101740">
    <property type="protein sequence ID" value="UUL81529.1"/>
    <property type="molecule type" value="Genomic_DNA"/>
</dbReference>
<keyword evidence="1" id="KW-0812">Transmembrane</keyword>
<organism evidence="2 3">
    <name type="scientific">Sphingomonas qomolangmaensis</name>
    <dbReference type="NCBI Taxonomy" id="2918765"/>
    <lineage>
        <taxon>Bacteria</taxon>
        <taxon>Pseudomonadati</taxon>
        <taxon>Pseudomonadota</taxon>
        <taxon>Alphaproteobacteria</taxon>
        <taxon>Sphingomonadales</taxon>
        <taxon>Sphingomonadaceae</taxon>
        <taxon>Sphingomonas</taxon>
    </lineage>
</organism>
<feature type="transmembrane region" description="Helical" evidence="1">
    <location>
        <begin position="559"/>
        <end position="575"/>
    </location>
</feature>
<dbReference type="Proteomes" id="UP001058533">
    <property type="component" value="Chromosome"/>
</dbReference>
<feature type="transmembrane region" description="Helical" evidence="1">
    <location>
        <begin position="286"/>
        <end position="305"/>
    </location>
</feature>
<reference evidence="2" key="1">
    <citation type="submission" date="2022-07" db="EMBL/GenBank/DDBJ databases">
        <title>Sphingomonas sp. nov., a novel bacterium isolated from the north slope of the Mount Everest.</title>
        <authorList>
            <person name="Cui X."/>
            <person name="Liu Y."/>
        </authorList>
    </citation>
    <scope>NUCLEOTIDE SEQUENCE</scope>
    <source>
        <strain evidence="2">S5-59</strain>
    </source>
</reference>
<gene>
    <name evidence="2" type="ORF">NMP03_09935</name>
</gene>
<feature type="transmembrane region" description="Helical" evidence="1">
    <location>
        <begin position="587"/>
        <end position="610"/>
    </location>
</feature>
<feature type="transmembrane region" description="Helical" evidence="1">
    <location>
        <begin position="104"/>
        <end position="124"/>
    </location>
</feature>
<keyword evidence="1" id="KW-1133">Transmembrane helix</keyword>
<evidence type="ECO:0000313" key="2">
    <source>
        <dbReference type="EMBL" id="UUL81529.1"/>
    </source>
</evidence>
<feature type="transmembrane region" description="Helical" evidence="1">
    <location>
        <begin position="356"/>
        <end position="373"/>
    </location>
</feature>
<feature type="transmembrane region" description="Helical" evidence="1">
    <location>
        <begin position="674"/>
        <end position="692"/>
    </location>
</feature>
<dbReference type="PANTHER" id="PTHR38434">
    <property type="entry name" value="BLL2549 PROTEIN"/>
    <property type="match status" value="1"/>
</dbReference>
<keyword evidence="3" id="KW-1185">Reference proteome</keyword>
<feature type="transmembrane region" description="Helical" evidence="1">
    <location>
        <begin position="203"/>
        <end position="227"/>
    </location>
</feature>
<feature type="transmembrane region" description="Helical" evidence="1">
    <location>
        <begin position="707"/>
        <end position="725"/>
    </location>
</feature>
<keyword evidence="1" id="KW-0472">Membrane</keyword>
<feature type="transmembrane region" description="Helical" evidence="1">
    <location>
        <begin position="732"/>
        <end position="750"/>
    </location>
</feature>
<feature type="transmembrane region" description="Helical" evidence="1">
    <location>
        <begin position="261"/>
        <end position="279"/>
    </location>
</feature>
<feature type="transmembrane region" description="Helical" evidence="1">
    <location>
        <begin position="380"/>
        <end position="400"/>
    </location>
</feature>
<sequence length="804" mass="82368">MDGIFLIVLLILGGLLFDARRRIAALERALGGGEASARIVDRVLPPLPAPSRPMPKVPRPRIVIPDVETLIGGKLPVWIGGIALVLAGFFLVRAAIDTGLLGPGVRAALAAVFAVVLVAASEAARRFGPTREDPRIAQVLSGAGVASAYGTLYLAAASYQLIDPLPAFGVMVAITGIALALAVRHGPPTAVMALAGGFAAPLVAGYDAAGLGALLVYLGLFVGALFGLGINRGWTWLTVAAALAGFGWANFLGLALGDGDVAAVGLFVVALAIATTLALPPSARAWLRVAPLAAGLLQLLVFAPTLDFGRFAWGCHLVLAGAALILAWRDERLLPAPAVAAVLTLVLLGMGADRVAGLAAIVATAMFAGAGLARSRRHAVWAMTALLGLLGPVLVLHAATPSLLPSALWAVIELGAAGVAGWLSWRHRDRTSGRDVGLVGGAIGAALAGVTGIAALAGSETLGLLFAGAMAGLYFWGRHTRADALAITPALPFAAAVAAAVMPIGQLLIAAVSSIGGDTLPYRELPAIGVPLRDLAPAVLVAAALLFDPAALARARRPMAGLAAAGIVAILYTLAKQPLAIATEPAFVGWGFTERAVITQAMLVAGWLIARTRRAPRLGDALLLLALFRIAWFDLIVLNPVVVPQAVRAAAALHAALAAALLWTWPAQRPAIRIAALAMTLVAALAVVRQVAHGSLLTGPVGTPENWGYSAAMLLVSIAWLWRGITGGARDLRFAGLGLVLIVSLKVFTIDIALEGLLRVVSFLGIGVTLIAIGWVYTRFLARAAPADPLTPADTAPPADRAPA</sequence>
<feature type="transmembrane region" description="Helical" evidence="1">
    <location>
        <begin position="311"/>
        <end position="328"/>
    </location>
</feature>
<feature type="transmembrane region" description="Helical" evidence="1">
    <location>
        <begin position="333"/>
        <end position="350"/>
    </location>
</feature>
<accession>A0ABY5L6T1</accession>